<keyword evidence="2" id="KW-0548">Nucleotidyltransferase</keyword>
<evidence type="ECO:0000313" key="3">
    <source>
        <dbReference type="Proteomes" id="UP001304461"/>
    </source>
</evidence>
<sequence>MPEISGPKPDDQLEQEVMAVLADQRYDNDPVRELLARLWHRIEEQVDRLERVADISDLYQSHVLESNRSLTNRYEKQLRQIKRVVRISDLYQASLKEVNLTLFEASTHDALTGISNRRFMAERCLEEDQRATRHGSTYSMIILDVDHFKLINDEYGHATGDLMLVDFVKALSGSLRHYDIIARWGGEEFLALLIDADLATAESVAKRMLANIRSMRVSIDDMELKLTASMGLTEHKTDENYDATFRRADKALLMAKNGGRDRLVVIDPDDPVSHREISTLATTAE</sequence>
<dbReference type="InterPro" id="IPR043128">
    <property type="entry name" value="Rev_trsase/Diguanyl_cyclase"/>
</dbReference>
<accession>A0ABU5RSA8</accession>
<dbReference type="NCBIfam" id="NF038266">
    <property type="entry name" value="diguan_SiaD"/>
    <property type="match status" value="1"/>
</dbReference>
<keyword evidence="2" id="KW-0808">Transferase</keyword>
<dbReference type="Pfam" id="PF00990">
    <property type="entry name" value="GGDEF"/>
    <property type="match status" value="1"/>
</dbReference>
<dbReference type="Gene3D" id="3.30.70.270">
    <property type="match status" value="1"/>
</dbReference>
<dbReference type="CDD" id="cd01949">
    <property type="entry name" value="GGDEF"/>
    <property type="match status" value="1"/>
</dbReference>
<gene>
    <name evidence="2" type="primary">siaD</name>
    <name evidence="2" type="ORF">VB738_05370</name>
</gene>
<feature type="domain" description="GGDEF" evidence="1">
    <location>
        <begin position="136"/>
        <end position="268"/>
    </location>
</feature>
<keyword evidence="3" id="KW-1185">Reference proteome</keyword>
<dbReference type="InterPro" id="IPR000160">
    <property type="entry name" value="GGDEF_dom"/>
</dbReference>
<dbReference type="EC" id="2.7.7.65" evidence="2"/>
<dbReference type="SMART" id="SM00267">
    <property type="entry name" value="GGDEF"/>
    <property type="match status" value="1"/>
</dbReference>
<proteinExistence type="predicted"/>
<comment type="caution">
    <text evidence="2">The sequence shown here is derived from an EMBL/GenBank/DDBJ whole genome shotgun (WGS) entry which is preliminary data.</text>
</comment>
<dbReference type="GO" id="GO:0052621">
    <property type="term" value="F:diguanylate cyclase activity"/>
    <property type="evidence" value="ECO:0007669"/>
    <property type="project" value="UniProtKB-EC"/>
</dbReference>
<name>A0ABU5RSA8_9CYAN</name>
<organism evidence="2 3">
    <name type="scientific">Cyanobium gracile UHCC 0139</name>
    <dbReference type="NCBI Taxonomy" id="3110308"/>
    <lineage>
        <taxon>Bacteria</taxon>
        <taxon>Bacillati</taxon>
        <taxon>Cyanobacteriota</taxon>
        <taxon>Cyanophyceae</taxon>
        <taxon>Synechococcales</taxon>
        <taxon>Prochlorococcaceae</taxon>
        <taxon>Cyanobium</taxon>
    </lineage>
</organism>
<evidence type="ECO:0000313" key="2">
    <source>
        <dbReference type="EMBL" id="MEA5390689.1"/>
    </source>
</evidence>
<protein>
    <submittedName>
        <fullName evidence="2">Biofilm regulation diguanylate cyclase SiaD</fullName>
        <ecNumber evidence="2">2.7.7.65</ecNumber>
    </submittedName>
</protein>
<dbReference type="InterPro" id="IPR050469">
    <property type="entry name" value="Diguanylate_Cyclase"/>
</dbReference>
<dbReference type="PANTHER" id="PTHR45138:SF9">
    <property type="entry name" value="DIGUANYLATE CYCLASE DGCM-RELATED"/>
    <property type="match status" value="1"/>
</dbReference>
<dbReference type="Proteomes" id="UP001304461">
    <property type="component" value="Unassembled WGS sequence"/>
</dbReference>
<dbReference type="InterPro" id="IPR029787">
    <property type="entry name" value="Nucleotide_cyclase"/>
</dbReference>
<dbReference type="PROSITE" id="PS50887">
    <property type="entry name" value="GGDEF"/>
    <property type="match status" value="1"/>
</dbReference>
<evidence type="ECO:0000259" key="1">
    <source>
        <dbReference type="PROSITE" id="PS50887"/>
    </source>
</evidence>
<dbReference type="NCBIfam" id="TIGR00254">
    <property type="entry name" value="GGDEF"/>
    <property type="match status" value="1"/>
</dbReference>
<dbReference type="EMBL" id="JAYGHX010000002">
    <property type="protein sequence ID" value="MEA5390689.1"/>
    <property type="molecule type" value="Genomic_DNA"/>
</dbReference>
<dbReference type="SUPFAM" id="SSF55073">
    <property type="entry name" value="Nucleotide cyclase"/>
    <property type="match status" value="1"/>
</dbReference>
<dbReference type="PANTHER" id="PTHR45138">
    <property type="entry name" value="REGULATORY COMPONENTS OF SENSORY TRANSDUCTION SYSTEM"/>
    <property type="match status" value="1"/>
</dbReference>
<reference evidence="2 3" key="1">
    <citation type="submission" date="2023-12" db="EMBL/GenBank/DDBJ databases">
        <title>Baltic Sea Cyanobacteria.</title>
        <authorList>
            <person name="Delbaje E."/>
            <person name="Fewer D.P."/>
            <person name="Shishido T.K."/>
        </authorList>
    </citation>
    <scope>NUCLEOTIDE SEQUENCE [LARGE SCALE GENOMIC DNA]</scope>
    <source>
        <strain evidence="2 3">UHCC 0139</strain>
    </source>
</reference>
<dbReference type="RefSeq" id="WP_323304764.1">
    <property type="nucleotide sequence ID" value="NZ_JAYGHX010000002.1"/>
</dbReference>